<gene>
    <name evidence="1" type="ORF">B0T46_01075</name>
</gene>
<dbReference type="RefSeq" id="WP_077114453.1">
    <property type="nucleotide sequence ID" value="NZ_LOKT01000001.1"/>
</dbReference>
<protein>
    <recommendedName>
        <fullName evidence="3">ESAT-6-like protein</fullName>
    </recommendedName>
</protein>
<dbReference type="EMBL" id="MUMY01000001">
    <property type="protein sequence ID" value="ONM50536.1"/>
    <property type="molecule type" value="Genomic_DNA"/>
</dbReference>
<dbReference type="InterPro" id="IPR010310">
    <property type="entry name" value="T7SS_ESAT-6-like"/>
</dbReference>
<sequence length="99" mass="10923">MADQQSYSDKEASDVINEFLDAINGIQTTIGRVQESFDAARAGWQGEAAIAGQRASESWQEETGRINQKIEAVKEKVFEGNTTYKQVDPTNVEALTNLI</sequence>
<evidence type="ECO:0000313" key="2">
    <source>
        <dbReference type="Proteomes" id="UP000188836"/>
    </source>
</evidence>
<dbReference type="Pfam" id="PF06013">
    <property type="entry name" value="WXG100"/>
    <property type="match status" value="1"/>
</dbReference>
<proteinExistence type="predicted"/>
<dbReference type="STRING" id="1538463.B0T36_01090"/>
<evidence type="ECO:0008006" key="3">
    <source>
        <dbReference type="Google" id="ProtNLM"/>
    </source>
</evidence>
<dbReference type="Proteomes" id="UP000188836">
    <property type="component" value="Unassembled WGS sequence"/>
</dbReference>
<dbReference type="SUPFAM" id="SSF140453">
    <property type="entry name" value="EsxAB dimer-like"/>
    <property type="match status" value="1"/>
</dbReference>
<organism evidence="1 2">
    <name type="scientific">Nocardia donostiensis</name>
    <dbReference type="NCBI Taxonomy" id="1538463"/>
    <lineage>
        <taxon>Bacteria</taxon>
        <taxon>Bacillati</taxon>
        <taxon>Actinomycetota</taxon>
        <taxon>Actinomycetes</taxon>
        <taxon>Mycobacteriales</taxon>
        <taxon>Nocardiaceae</taxon>
        <taxon>Nocardia</taxon>
    </lineage>
</organism>
<dbReference type="Gene3D" id="1.10.287.1060">
    <property type="entry name" value="ESAT-6-like"/>
    <property type="match status" value="1"/>
</dbReference>
<comment type="caution">
    <text evidence="1">The sequence shown here is derived from an EMBL/GenBank/DDBJ whole genome shotgun (WGS) entry which is preliminary data.</text>
</comment>
<reference evidence="1 2" key="1">
    <citation type="journal article" date="2016" name="Antonie Van Leeuwenhoek">
        <title>Nocardia donostiensis sp. nov., isolated from human respiratory specimens.</title>
        <authorList>
            <person name="Ercibengoa M."/>
            <person name="Bell M."/>
            <person name="Marimon J.M."/>
            <person name="Humrighouse B."/>
            <person name="Klenk H.P."/>
            <person name="Potter G."/>
            <person name="Perez-Trallero E."/>
        </authorList>
    </citation>
    <scope>NUCLEOTIDE SEQUENCE [LARGE SCALE GENOMIC DNA]</scope>
    <source>
        <strain evidence="1 2">X1655</strain>
    </source>
</reference>
<name>A0A1W0B3W9_9NOCA</name>
<accession>A0A1W0B3W9</accession>
<dbReference type="AlphaFoldDB" id="A0A1W0B3W9"/>
<evidence type="ECO:0000313" key="1">
    <source>
        <dbReference type="EMBL" id="ONM50536.1"/>
    </source>
</evidence>
<dbReference type="OrthoDB" id="4554345at2"/>
<keyword evidence="2" id="KW-1185">Reference proteome</keyword>
<dbReference type="InterPro" id="IPR036689">
    <property type="entry name" value="ESAT-6-like_sf"/>
</dbReference>